<keyword evidence="3" id="KW-1185">Reference proteome</keyword>
<sequence>MGLVPGEALLGPEQAGQGQPSASQVEQEGQAAVSRQPGGFGPYCHPRSEDRAYVFAASLRVPGDCVYQQQGTGSASTLQLMDLYQELYCEQYGDGCVRDREVPDTSGGQDGVDEKSEMELYLGEDELE</sequence>
<dbReference type="AlphaFoldDB" id="A0AAV7X138"/>
<proteinExistence type="predicted"/>
<evidence type="ECO:0000313" key="3">
    <source>
        <dbReference type="Proteomes" id="UP001066276"/>
    </source>
</evidence>
<accession>A0AAV7X138</accession>
<evidence type="ECO:0000313" key="2">
    <source>
        <dbReference type="EMBL" id="KAJ1218716.1"/>
    </source>
</evidence>
<feature type="region of interest" description="Disordered" evidence="1">
    <location>
        <begin position="1"/>
        <end position="45"/>
    </location>
</feature>
<protein>
    <submittedName>
        <fullName evidence="2">Uncharacterized protein</fullName>
    </submittedName>
</protein>
<dbReference type="EMBL" id="JANPWB010000001">
    <property type="protein sequence ID" value="KAJ1218716.1"/>
    <property type="molecule type" value="Genomic_DNA"/>
</dbReference>
<name>A0AAV7X138_PLEWA</name>
<dbReference type="Proteomes" id="UP001066276">
    <property type="component" value="Chromosome 1_1"/>
</dbReference>
<comment type="caution">
    <text evidence="2">The sequence shown here is derived from an EMBL/GenBank/DDBJ whole genome shotgun (WGS) entry which is preliminary data.</text>
</comment>
<feature type="region of interest" description="Disordered" evidence="1">
    <location>
        <begin position="99"/>
        <end position="128"/>
    </location>
</feature>
<reference evidence="2" key="1">
    <citation type="journal article" date="2022" name="bioRxiv">
        <title>Sequencing and chromosome-scale assembly of the giantPleurodeles waltlgenome.</title>
        <authorList>
            <person name="Brown T."/>
            <person name="Elewa A."/>
            <person name="Iarovenko S."/>
            <person name="Subramanian E."/>
            <person name="Araus A.J."/>
            <person name="Petzold A."/>
            <person name="Susuki M."/>
            <person name="Suzuki K.-i.T."/>
            <person name="Hayashi T."/>
            <person name="Toyoda A."/>
            <person name="Oliveira C."/>
            <person name="Osipova E."/>
            <person name="Leigh N.D."/>
            <person name="Simon A."/>
            <person name="Yun M.H."/>
        </authorList>
    </citation>
    <scope>NUCLEOTIDE SEQUENCE</scope>
    <source>
        <strain evidence="2">20211129_DDA</strain>
        <tissue evidence="2">Liver</tissue>
    </source>
</reference>
<feature type="compositionally biased region" description="Polar residues" evidence="1">
    <location>
        <begin position="16"/>
        <end position="27"/>
    </location>
</feature>
<evidence type="ECO:0000256" key="1">
    <source>
        <dbReference type="SAM" id="MobiDB-lite"/>
    </source>
</evidence>
<gene>
    <name evidence="2" type="ORF">NDU88_006293</name>
</gene>
<organism evidence="2 3">
    <name type="scientific">Pleurodeles waltl</name>
    <name type="common">Iberian ribbed newt</name>
    <dbReference type="NCBI Taxonomy" id="8319"/>
    <lineage>
        <taxon>Eukaryota</taxon>
        <taxon>Metazoa</taxon>
        <taxon>Chordata</taxon>
        <taxon>Craniata</taxon>
        <taxon>Vertebrata</taxon>
        <taxon>Euteleostomi</taxon>
        <taxon>Amphibia</taxon>
        <taxon>Batrachia</taxon>
        <taxon>Caudata</taxon>
        <taxon>Salamandroidea</taxon>
        <taxon>Salamandridae</taxon>
        <taxon>Pleurodelinae</taxon>
        <taxon>Pleurodeles</taxon>
    </lineage>
</organism>